<dbReference type="InterPro" id="IPR013255">
    <property type="entry name" value="Spc25_C"/>
</dbReference>
<evidence type="ECO:0000256" key="4">
    <source>
        <dbReference type="ARBA" id="ARBA00022776"/>
    </source>
</evidence>
<proteinExistence type="inferred from homology"/>
<evidence type="ECO:0000256" key="8">
    <source>
        <dbReference type="ARBA" id="ARBA00023328"/>
    </source>
</evidence>
<keyword evidence="4 9" id="KW-0498">Mitosis</keyword>
<keyword evidence="9" id="KW-0539">Nucleus</keyword>
<dbReference type="Gene3D" id="3.30.457.50">
    <property type="entry name" value="Chromosome segregation protein Spc25"/>
    <property type="match status" value="1"/>
</dbReference>
<sequence>MEEINTSRLCSDIDETLNTFRLLQKSFTENLVKERHELEEAEESFDEQFTQLSEIKNALIKKIELKSNTINEYEKKLAESKELSSALELSNYKVESETLSKENDKLQALVDQRLAILEAKKAENILKKASTLENERRDKIELMACVKYTQLDMSTEKENHVKFSFKSISQVDPEKVFYFVLYLSESSIFQVTECRPEIPELDSLVAEVNIDRDIYSFVKRMRRSFVEIDKLSNTK</sequence>
<keyword evidence="6 10" id="KW-0175">Coiled coil</keyword>
<comment type="subunit">
    <text evidence="9">Component of the NDC80 complex.</text>
</comment>
<dbReference type="EMBL" id="BAABUK010000016">
    <property type="protein sequence ID" value="GAA5813402.1"/>
    <property type="molecule type" value="Genomic_DNA"/>
</dbReference>
<organism evidence="12 13">
    <name type="scientific">Mucor flavus</name>
    <dbReference type="NCBI Taxonomy" id="439312"/>
    <lineage>
        <taxon>Eukaryota</taxon>
        <taxon>Fungi</taxon>
        <taxon>Fungi incertae sedis</taxon>
        <taxon>Mucoromycota</taxon>
        <taxon>Mucoromycotina</taxon>
        <taxon>Mucoromycetes</taxon>
        <taxon>Mucorales</taxon>
        <taxon>Mucorineae</taxon>
        <taxon>Mucoraceae</taxon>
        <taxon>Mucor</taxon>
    </lineage>
</organism>
<keyword evidence="2 9" id="KW-0158">Chromosome</keyword>
<gene>
    <name evidence="12" type="ORF">MFLAVUS_006880</name>
</gene>
<keyword evidence="13" id="KW-1185">Reference proteome</keyword>
<keyword evidence="7 9" id="KW-0131">Cell cycle</keyword>
<comment type="subcellular location">
    <subcellularLocation>
        <location evidence="9">Nucleus</location>
    </subcellularLocation>
    <subcellularLocation>
        <location evidence="9">Chromosome</location>
        <location evidence="9">Centromere</location>
        <location evidence="9">Kinetochore</location>
    </subcellularLocation>
</comment>
<feature type="coiled-coil region" evidence="10">
    <location>
        <begin position="24"/>
        <end position="109"/>
    </location>
</feature>
<name>A0ABP9Z2U4_9FUNG</name>
<dbReference type="InterPro" id="IPR045143">
    <property type="entry name" value="Spc25"/>
</dbReference>
<evidence type="ECO:0000313" key="12">
    <source>
        <dbReference type="EMBL" id="GAA5813402.1"/>
    </source>
</evidence>
<comment type="similarity">
    <text evidence="1 9">Belongs to the SPC25 family.</text>
</comment>
<keyword evidence="5 9" id="KW-0995">Kinetochore</keyword>
<dbReference type="Pfam" id="PF08234">
    <property type="entry name" value="Spindle_Spc25"/>
    <property type="match status" value="1"/>
</dbReference>
<comment type="function">
    <text evidence="9">Acts as a component of the essential kinetochore-associated NDC80 complex, which is required for chromosome segregation and spindle checkpoint activity.</text>
</comment>
<evidence type="ECO:0000259" key="11">
    <source>
        <dbReference type="Pfam" id="PF08234"/>
    </source>
</evidence>
<evidence type="ECO:0000256" key="5">
    <source>
        <dbReference type="ARBA" id="ARBA00022838"/>
    </source>
</evidence>
<dbReference type="CDD" id="cd23784">
    <property type="entry name" value="RWD_Spc25"/>
    <property type="match status" value="1"/>
</dbReference>
<evidence type="ECO:0000256" key="6">
    <source>
        <dbReference type="ARBA" id="ARBA00023054"/>
    </source>
</evidence>
<evidence type="ECO:0000313" key="13">
    <source>
        <dbReference type="Proteomes" id="UP001473302"/>
    </source>
</evidence>
<protein>
    <recommendedName>
        <fullName evidence="9">Kinetochore protein SPC25</fullName>
    </recommendedName>
</protein>
<evidence type="ECO:0000256" key="1">
    <source>
        <dbReference type="ARBA" id="ARBA00006379"/>
    </source>
</evidence>
<comment type="caution">
    <text evidence="12">The sequence shown here is derived from an EMBL/GenBank/DDBJ whole genome shotgun (WGS) entry which is preliminary data.</text>
</comment>
<evidence type="ECO:0000256" key="9">
    <source>
        <dbReference type="RuleBase" id="RU367150"/>
    </source>
</evidence>
<evidence type="ECO:0000256" key="2">
    <source>
        <dbReference type="ARBA" id="ARBA00022454"/>
    </source>
</evidence>
<dbReference type="PANTHER" id="PTHR14281">
    <property type="entry name" value="KINETOCHORE PROTEIN SPC25-RELATED"/>
    <property type="match status" value="1"/>
</dbReference>
<dbReference type="PANTHER" id="PTHR14281:SF0">
    <property type="entry name" value="KINETOCHORE PROTEIN SPC25"/>
    <property type="match status" value="1"/>
</dbReference>
<evidence type="ECO:0000256" key="10">
    <source>
        <dbReference type="SAM" id="Coils"/>
    </source>
</evidence>
<keyword evidence="3 9" id="KW-0132">Cell division</keyword>
<feature type="domain" description="Chromosome segregation protein Spc25 C-terminal" evidence="11">
    <location>
        <begin position="157"/>
        <end position="226"/>
    </location>
</feature>
<dbReference type="Proteomes" id="UP001473302">
    <property type="component" value="Unassembled WGS sequence"/>
</dbReference>
<evidence type="ECO:0000256" key="3">
    <source>
        <dbReference type="ARBA" id="ARBA00022618"/>
    </source>
</evidence>
<reference evidence="12 13" key="1">
    <citation type="submission" date="2024-04" db="EMBL/GenBank/DDBJ databases">
        <title>genome sequences of Mucor flavus KT1a and Helicostylum pulchrum KT1b strains isolated from the surface of a dry-aged beef.</title>
        <authorList>
            <person name="Toyotome T."/>
            <person name="Hosono M."/>
            <person name="Torimaru M."/>
            <person name="Fukuda K."/>
            <person name="Mikami N."/>
        </authorList>
    </citation>
    <scope>NUCLEOTIDE SEQUENCE [LARGE SCALE GENOMIC DNA]</scope>
    <source>
        <strain evidence="12 13">KT1a</strain>
    </source>
</reference>
<evidence type="ECO:0000256" key="7">
    <source>
        <dbReference type="ARBA" id="ARBA00023306"/>
    </source>
</evidence>
<keyword evidence="8 9" id="KW-0137">Centromere</keyword>
<accession>A0ABP9Z2U4</accession>